<evidence type="ECO:0000313" key="1">
    <source>
        <dbReference type="EMBL" id="GKT37667.1"/>
    </source>
</evidence>
<accession>A0ABQ5KZ07</accession>
<dbReference type="CDD" id="cd00303">
    <property type="entry name" value="retropepsin_like"/>
    <property type="match status" value="1"/>
</dbReference>
<evidence type="ECO:0000313" key="2">
    <source>
        <dbReference type="Proteomes" id="UP001057375"/>
    </source>
</evidence>
<comment type="caution">
    <text evidence="1">The sequence shown here is derived from an EMBL/GenBank/DDBJ whole genome shotgun (WGS) entry which is preliminary data.</text>
</comment>
<feature type="non-terminal residue" evidence="1">
    <location>
        <position position="1"/>
    </location>
</feature>
<reference evidence="1" key="1">
    <citation type="submission" date="2022-03" db="EMBL/GenBank/DDBJ databases">
        <title>Draft genome sequence of Aduncisulcus paluster, a free-living microaerophilic Fornicata.</title>
        <authorList>
            <person name="Yuyama I."/>
            <person name="Kume K."/>
            <person name="Tamura T."/>
            <person name="Inagaki Y."/>
            <person name="Hashimoto T."/>
        </authorList>
    </citation>
    <scope>NUCLEOTIDE SEQUENCE</scope>
    <source>
        <strain evidence="1">NY0171</strain>
    </source>
</reference>
<feature type="non-terminal residue" evidence="1">
    <location>
        <position position="184"/>
    </location>
</feature>
<dbReference type="Proteomes" id="UP001057375">
    <property type="component" value="Unassembled WGS sequence"/>
</dbReference>
<protein>
    <recommendedName>
        <fullName evidence="3">Aspartic peptidase DDI1-type domain-containing protein</fullName>
    </recommendedName>
</protein>
<dbReference type="EMBL" id="BQXS01004988">
    <property type="protein sequence ID" value="GKT37667.1"/>
    <property type="molecule type" value="Genomic_DNA"/>
</dbReference>
<evidence type="ECO:0008006" key="3">
    <source>
        <dbReference type="Google" id="ProtNLM"/>
    </source>
</evidence>
<sequence>DSKKREVSVLVDTGSTYNVADETIIMELGIPASSLIPTDICLELGDGTDISIKYAVILKVSVEHAALGKQMEFDDEFLIMRSKKPQYILGFKTSLERGLIDHLISEYVDFPQSMTSYEVDLEEKELMEKTKPPPNNVTFVEGFMVNEEFKEELKLVLQDYKRKNKKEYGKHTIPLEITLKPDTT</sequence>
<dbReference type="InterPro" id="IPR021109">
    <property type="entry name" value="Peptidase_aspartic_dom_sf"/>
</dbReference>
<keyword evidence="2" id="KW-1185">Reference proteome</keyword>
<organism evidence="1 2">
    <name type="scientific">Aduncisulcus paluster</name>
    <dbReference type="NCBI Taxonomy" id="2918883"/>
    <lineage>
        <taxon>Eukaryota</taxon>
        <taxon>Metamonada</taxon>
        <taxon>Carpediemonas-like organisms</taxon>
        <taxon>Aduncisulcus</taxon>
    </lineage>
</organism>
<dbReference type="Gene3D" id="2.40.70.10">
    <property type="entry name" value="Acid Proteases"/>
    <property type="match status" value="1"/>
</dbReference>
<proteinExistence type="predicted"/>
<name>A0ABQ5KZ07_9EUKA</name>
<gene>
    <name evidence="1" type="ORF">ADUPG1_003605</name>
</gene>